<evidence type="ECO:0000259" key="5">
    <source>
        <dbReference type="Pfam" id="PF03668"/>
    </source>
</evidence>
<keyword evidence="1 4" id="KW-0547">Nucleotide-binding</keyword>
<dbReference type="Proteomes" id="UP000190285">
    <property type="component" value="Unassembled WGS sequence"/>
</dbReference>
<reference evidence="7 8" key="1">
    <citation type="submission" date="2017-02" db="EMBL/GenBank/DDBJ databases">
        <authorList>
            <person name="Peterson S.W."/>
        </authorList>
    </citation>
    <scope>NUCLEOTIDE SEQUENCE [LARGE SCALE GENOMIC DNA]</scope>
    <source>
        <strain evidence="7 8">M1</strain>
    </source>
</reference>
<name>A0A1T5JK44_9FIRM</name>
<dbReference type="HAMAP" id="MF_00636">
    <property type="entry name" value="RapZ_like"/>
    <property type="match status" value="1"/>
</dbReference>
<keyword evidence="8" id="KW-1185">Reference proteome</keyword>
<protein>
    <submittedName>
        <fullName evidence="7">UPF0042 nucleotide-binding protein</fullName>
    </submittedName>
</protein>
<feature type="domain" description="RapZ-like N-terminal" evidence="5">
    <location>
        <begin position="1"/>
        <end position="154"/>
    </location>
</feature>
<feature type="binding site" evidence="4">
    <location>
        <begin position="8"/>
        <end position="15"/>
    </location>
    <ligand>
        <name>ATP</name>
        <dbReference type="ChEBI" id="CHEBI:30616"/>
    </ligand>
</feature>
<dbReference type="SUPFAM" id="SSF52540">
    <property type="entry name" value="P-loop containing nucleoside triphosphate hydrolases"/>
    <property type="match status" value="1"/>
</dbReference>
<evidence type="ECO:0000313" key="8">
    <source>
        <dbReference type="Proteomes" id="UP000190285"/>
    </source>
</evidence>
<evidence type="ECO:0000256" key="4">
    <source>
        <dbReference type="HAMAP-Rule" id="MF_00636"/>
    </source>
</evidence>
<dbReference type="RefSeq" id="WP_079490126.1">
    <property type="nucleotide sequence ID" value="NZ_FUZT01000002.1"/>
</dbReference>
<dbReference type="InterPro" id="IPR005337">
    <property type="entry name" value="RapZ-like"/>
</dbReference>
<dbReference type="Pfam" id="PF03668">
    <property type="entry name" value="RapZ-like_N"/>
    <property type="match status" value="1"/>
</dbReference>
<dbReference type="PIRSF" id="PIRSF005052">
    <property type="entry name" value="P-loopkin"/>
    <property type="match status" value="1"/>
</dbReference>
<organism evidence="7 8">
    <name type="scientific">Maledivibacter halophilus</name>
    <dbReference type="NCBI Taxonomy" id="36842"/>
    <lineage>
        <taxon>Bacteria</taxon>
        <taxon>Bacillati</taxon>
        <taxon>Bacillota</taxon>
        <taxon>Clostridia</taxon>
        <taxon>Peptostreptococcales</taxon>
        <taxon>Caminicellaceae</taxon>
        <taxon>Maledivibacter</taxon>
    </lineage>
</organism>
<dbReference type="GO" id="GO:0005525">
    <property type="term" value="F:GTP binding"/>
    <property type="evidence" value="ECO:0007669"/>
    <property type="project" value="UniProtKB-UniRule"/>
</dbReference>
<dbReference type="EMBL" id="FUZT01000002">
    <property type="protein sequence ID" value="SKC51736.1"/>
    <property type="molecule type" value="Genomic_DNA"/>
</dbReference>
<dbReference type="STRING" id="36842.SAMN02194393_01249"/>
<sequence>MKFVIITGLSGAGKSQAMKCMEDLGFYCVDNLPPILIAKFAELCFSKRGEIQKIALVIDIRGGKFFDDLFESLDELTDKGYKYEILFLDASDQTLIKRFKETRRVHPLSSEGRIIDGINAERERLEYLKQRANKIIDTSNMTPAQLKEEIKEVYIEGSNNNIMISILSFGFKKGIPLDADLVFDVRFLPNPHYIPELKEFTGNDKCVSEYVMKWPESIEFVKKLNDLIDFLIPYYEREGKFQLVIAIGCTGGKHRSVTIANILYNYLKDKGQRVKINHRDESMS</sequence>
<dbReference type="InterPro" id="IPR053930">
    <property type="entry name" value="RapZ-like_N"/>
</dbReference>
<accession>A0A1T5JK44</accession>
<evidence type="ECO:0000313" key="7">
    <source>
        <dbReference type="EMBL" id="SKC51736.1"/>
    </source>
</evidence>
<dbReference type="OrthoDB" id="9784461at2"/>
<dbReference type="Gene3D" id="3.40.50.300">
    <property type="entry name" value="P-loop containing nucleotide triphosphate hydrolases"/>
    <property type="match status" value="1"/>
</dbReference>
<dbReference type="NCBIfam" id="NF003828">
    <property type="entry name" value="PRK05416.1"/>
    <property type="match status" value="1"/>
</dbReference>
<keyword evidence="2 4" id="KW-0067">ATP-binding</keyword>
<evidence type="ECO:0000259" key="6">
    <source>
        <dbReference type="Pfam" id="PF22740"/>
    </source>
</evidence>
<evidence type="ECO:0000256" key="3">
    <source>
        <dbReference type="ARBA" id="ARBA00023134"/>
    </source>
</evidence>
<dbReference type="InterPro" id="IPR027417">
    <property type="entry name" value="P-loop_NTPase"/>
</dbReference>
<dbReference type="PANTHER" id="PTHR30448">
    <property type="entry name" value="RNASE ADAPTER PROTEIN RAPZ"/>
    <property type="match status" value="1"/>
</dbReference>
<gene>
    <name evidence="7" type="ORF">SAMN02194393_01249</name>
</gene>
<proteinExistence type="inferred from homology"/>
<dbReference type="GO" id="GO:0005524">
    <property type="term" value="F:ATP binding"/>
    <property type="evidence" value="ECO:0007669"/>
    <property type="project" value="UniProtKB-UniRule"/>
</dbReference>
<feature type="binding site" evidence="4">
    <location>
        <begin position="59"/>
        <end position="62"/>
    </location>
    <ligand>
        <name>GTP</name>
        <dbReference type="ChEBI" id="CHEBI:37565"/>
    </ligand>
</feature>
<evidence type="ECO:0000256" key="2">
    <source>
        <dbReference type="ARBA" id="ARBA00022840"/>
    </source>
</evidence>
<dbReference type="InterPro" id="IPR053931">
    <property type="entry name" value="RapZ_C"/>
</dbReference>
<dbReference type="AlphaFoldDB" id="A0A1T5JK44"/>
<feature type="domain" description="RapZ C-terminal" evidence="6">
    <location>
        <begin position="163"/>
        <end position="280"/>
    </location>
</feature>
<keyword evidence="3 4" id="KW-0342">GTP-binding</keyword>
<dbReference type="Pfam" id="PF22740">
    <property type="entry name" value="PapZ_C"/>
    <property type="match status" value="1"/>
</dbReference>
<dbReference type="PANTHER" id="PTHR30448:SF0">
    <property type="entry name" value="RNASE ADAPTER PROTEIN RAPZ"/>
    <property type="match status" value="1"/>
</dbReference>
<evidence type="ECO:0000256" key="1">
    <source>
        <dbReference type="ARBA" id="ARBA00022741"/>
    </source>
</evidence>